<accession>A0A4V6HRZ6</accession>
<feature type="binding site" evidence="2">
    <location>
        <position position="10"/>
    </location>
    <ligand>
        <name>Mg(2+)</name>
        <dbReference type="ChEBI" id="CHEBI:18420"/>
    </ligand>
</feature>
<proteinExistence type="inferred from homology"/>
<dbReference type="PANTHER" id="PTHR43434:SF19">
    <property type="entry name" value="PHOSPHONOACETALDEHYDE HYDROLASE"/>
    <property type="match status" value="1"/>
</dbReference>
<dbReference type="GO" id="GO:0005829">
    <property type="term" value="C:cytosol"/>
    <property type="evidence" value="ECO:0007669"/>
    <property type="project" value="TreeGrafter"/>
</dbReference>
<dbReference type="Gene3D" id="1.10.150.240">
    <property type="entry name" value="Putative phosphatase, domain 2"/>
    <property type="match status" value="1"/>
</dbReference>
<dbReference type="NCBIfam" id="TIGR01549">
    <property type="entry name" value="HAD-SF-IA-v1"/>
    <property type="match status" value="1"/>
</dbReference>
<keyword evidence="2 3" id="KW-0378">Hydrolase</keyword>
<dbReference type="Gene3D" id="3.40.50.1000">
    <property type="entry name" value="HAD superfamily/HAD-like"/>
    <property type="match status" value="1"/>
</dbReference>
<comment type="function">
    <text evidence="2">Involved in phosphonate degradation.</text>
</comment>
<dbReference type="GO" id="GO:0006281">
    <property type="term" value="P:DNA repair"/>
    <property type="evidence" value="ECO:0007669"/>
    <property type="project" value="TreeGrafter"/>
</dbReference>
<dbReference type="AlphaFoldDB" id="A0A4V6HRZ6"/>
<dbReference type="InterPro" id="IPR006323">
    <property type="entry name" value="Phosphonoacetald_hydro"/>
</dbReference>
<dbReference type="EC" id="3.11.1.1" evidence="2"/>
<keyword evidence="2" id="KW-0479">Metal-binding</keyword>
<dbReference type="InterPro" id="IPR036412">
    <property type="entry name" value="HAD-like_sf"/>
</dbReference>
<dbReference type="Proteomes" id="UP000306509">
    <property type="component" value="Unassembled WGS sequence"/>
</dbReference>
<comment type="subunit">
    <text evidence="2">Homodimer.</text>
</comment>
<dbReference type="GO" id="GO:0000287">
    <property type="term" value="F:magnesium ion binding"/>
    <property type="evidence" value="ECO:0007669"/>
    <property type="project" value="UniProtKB-UniRule"/>
</dbReference>
<dbReference type="InterPro" id="IPR006439">
    <property type="entry name" value="HAD-SF_hydro_IA"/>
</dbReference>
<dbReference type="InterPro" id="IPR050155">
    <property type="entry name" value="HAD-like_hydrolase_sf"/>
</dbReference>
<dbReference type="RefSeq" id="WP_138002438.1">
    <property type="nucleotide sequence ID" value="NZ_QGQD01000045.1"/>
</dbReference>
<name>A0A4V6HRZ6_9FIRM</name>
<dbReference type="SUPFAM" id="SSF56784">
    <property type="entry name" value="HAD-like"/>
    <property type="match status" value="1"/>
</dbReference>
<keyword evidence="4" id="KW-1185">Reference proteome</keyword>
<feature type="active site" description="Schiff-base intermediate with substrate" evidence="2">
    <location>
        <position position="51"/>
    </location>
</feature>
<comment type="cofactor">
    <cofactor evidence="2">
        <name>Mg(2+)</name>
        <dbReference type="ChEBI" id="CHEBI:18420"/>
    </cofactor>
    <text evidence="2">Binds 1 Mg(2+) ion per subunit.</text>
</comment>
<dbReference type="EMBL" id="QGQD01000045">
    <property type="protein sequence ID" value="TLD00998.1"/>
    <property type="molecule type" value="Genomic_DNA"/>
</dbReference>
<dbReference type="GO" id="GO:0050194">
    <property type="term" value="F:phosphonoacetaldehyde hydrolase activity"/>
    <property type="evidence" value="ECO:0007669"/>
    <property type="project" value="UniProtKB-UniRule"/>
</dbReference>
<comment type="catalytic activity">
    <reaction evidence="2">
        <text>phosphonoacetaldehyde + H2O = acetaldehyde + phosphate + H(+)</text>
        <dbReference type="Rhea" id="RHEA:18905"/>
        <dbReference type="ChEBI" id="CHEBI:15343"/>
        <dbReference type="ChEBI" id="CHEBI:15377"/>
        <dbReference type="ChEBI" id="CHEBI:15378"/>
        <dbReference type="ChEBI" id="CHEBI:43474"/>
        <dbReference type="ChEBI" id="CHEBI:58383"/>
        <dbReference type="EC" id="3.11.1.1"/>
    </reaction>
</comment>
<sequence length="255" mass="28756">MNNIEAIILDWAGTAVDYGCFAPVQAFVEVFKHFGIEPTMEEVRKPMGMLKRDHIRTMLAMPRIQKLWVEKYQGPSQESDVEKLYELFESKLLSILDEFAQPKPYVLETVEQLREKGIKIGSTTGYTDIMMDIVTQKAKEAGYEPDAWFSPDAVGSMGRPYPFMIFKNMETLKISSVQSVIKVGDTVSDIKEGKNAGVYTVGILEGSSEMALTQEEYEALSKEEKQAEQDRVSKIYKEAGADCVIKDIRGILELI</sequence>
<comment type="similarity">
    <text evidence="2">Belongs to the HAD-like hydrolase superfamily. PhnX family.</text>
</comment>
<dbReference type="GO" id="GO:0008967">
    <property type="term" value="F:phosphoglycolate phosphatase activity"/>
    <property type="evidence" value="ECO:0007669"/>
    <property type="project" value="TreeGrafter"/>
</dbReference>
<keyword evidence="2" id="KW-0460">Magnesium</keyword>
<dbReference type="InterPro" id="IPR023214">
    <property type="entry name" value="HAD_sf"/>
</dbReference>
<gene>
    <name evidence="2 3" type="primary">phnX</name>
    <name evidence="3" type="ORF">DSM106044_02199</name>
</gene>
<comment type="caution">
    <text evidence="3">The sequence shown here is derived from an EMBL/GenBank/DDBJ whole genome shotgun (WGS) entry which is preliminary data.</text>
</comment>
<evidence type="ECO:0000313" key="4">
    <source>
        <dbReference type="Proteomes" id="UP000306509"/>
    </source>
</evidence>
<dbReference type="HAMAP" id="MF_01375">
    <property type="entry name" value="PhnX"/>
    <property type="match status" value="1"/>
</dbReference>
<feature type="binding site" evidence="2">
    <location>
        <position position="12"/>
    </location>
    <ligand>
        <name>Mg(2+)</name>
        <dbReference type="ChEBI" id="CHEBI:18420"/>
    </ligand>
</feature>
<dbReference type="CDD" id="cd02586">
    <property type="entry name" value="HAD_PHN"/>
    <property type="match status" value="1"/>
</dbReference>
<dbReference type="NCBIfam" id="TIGR01422">
    <property type="entry name" value="phosphonatase"/>
    <property type="match status" value="1"/>
</dbReference>
<keyword evidence="1 2" id="KW-0704">Schiff base</keyword>
<dbReference type="PANTHER" id="PTHR43434">
    <property type="entry name" value="PHOSPHOGLYCOLATE PHOSPHATASE"/>
    <property type="match status" value="1"/>
</dbReference>
<dbReference type="STRING" id="180332.GCA_000797495_03897"/>
<dbReference type="SFLD" id="SFLDS00003">
    <property type="entry name" value="Haloacid_Dehalogenase"/>
    <property type="match status" value="1"/>
</dbReference>
<dbReference type="Pfam" id="PF00702">
    <property type="entry name" value="Hydrolase"/>
    <property type="match status" value="1"/>
</dbReference>
<reference evidence="3 4" key="1">
    <citation type="journal article" date="2019" name="Anaerobe">
        <title>Detection of Robinsoniella peoriensis in multiple bone samples of a trauma patient.</title>
        <authorList>
            <person name="Schrottner P."/>
            <person name="Hartwich K."/>
            <person name="Bunk B."/>
            <person name="Schober I."/>
            <person name="Helbig S."/>
            <person name="Rudolph W.W."/>
            <person name="Gunzer F."/>
        </authorList>
    </citation>
    <scope>NUCLEOTIDE SEQUENCE [LARGE SCALE GENOMIC DNA]</scope>
    <source>
        <strain evidence="3 4">DSM 106044</strain>
    </source>
</reference>
<organism evidence="3 4">
    <name type="scientific">Robinsoniella peoriensis</name>
    <dbReference type="NCBI Taxonomy" id="180332"/>
    <lineage>
        <taxon>Bacteria</taxon>
        <taxon>Bacillati</taxon>
        <taxon>Bacillota</taxon>
        <taxon>Clostridia</taxon>
        <taxon>Lachnospirales</taxon>
        <taxon>Lachnospiraceae</taxon>
        <taxon>Robinsoniella</taxon>
    </lineage>
</organism>
<dbReference type="GO" id="GO:0019700">
    <property type="term" value="P:organic phosphonate catabolic process"/>
    <property type="evidence" value="ECO:0007669"/>
    <property type="project" value="InterPro"/>
</dbReference>
<protein>
    <recommendedName>
        <fullName evidence="2">Phosphonoacetaldehyde hydrolase</fullName>
        <shortName evidence="2">Phosphonatase</shortName>
        <ecNumber evidence="2">3.11.1.1</ecNumber>
    </recommendedName>
    <alternativeName>
        <fullName evidence="2">Phosphonoacetaldehyde phosphonohydrolase</fullName>
    </alternativeName>
</protein>
<dbReference type="SFLD" id="SFLDG01129">
    <property type="entry name" value="C1.5:_HAD__Beta-PGM__Phosphata"/>
    <property type="match status" value="1"/>
</dbReference>
<evidence type="ECO:0000256" key="1">
    <source>
        <dbReference type="ARBA" id="ARBA00023270"/>
    </source>
</evidence>
<dbReference type="InterPro" id="IPR023198">
    <property type="entry name" value="PGP-like_dom2"/>
</dbReference>
<feature type="binding site" evidence="2">
    <location>
        <position position="185"/>
    </location>
    <ligand>
        <name>Mg(2+)</name>
        <dbReference type="ChEBI" id="CHEBI:18420"/>
    </ligand>
</feature>
<evidence type="ECO:0000313" key="3">
    <source>
        <dbReference type="EMBL" id="TLD00998.1"/>
    </source>
</evidence>
<dbReference type="SFLD" id="SFLDG01135">
    <property type="entry name" value="C1.5.6:_HAD__Beta-PGM__Phospha"/>
    <property type="match status" value="1"/>
</dbReference>
<feature type="active site" description="Nucleophile" evidence="2">
    <location>
        <position position="10"/>
    </location>
</feature>
<evidence type="ECO:0000256" key="2">
    <source>
        <dbReference type="HAMAP-Rule" id="MF_01375"/>
    </source>
</evidence>